<dbReference type="Proteomes" id="UP000030016">
    <property type="component" value="Unassembled WGS sequence"/>
</dbReference>
<protein>
    <submittedName>
        <fullName evidence="2">HD family phosphohydrolase</fullName>
    </submittedName>
</protein>
<evidence type="ECO:0000259" key="1">
    <source>
        <dbReference type="Pfam" id="PF01966"/>
    </source>
</evidence>
<feature type="domain" description="HD" evidence="1">
    <location>
        <begin position="45"/>
        <end position="153"/>
    </location>
</feature>
<accession>A0AA89CU90</accession>
<dbReference type="SUPFAM" id="SSF109604">
    <property type="entry name" value="HD-domain/PDEase-like"/>
    <property type="match status" value="1"/>
</dbReference>
<comment type="caution">
    <text evidence="2">The sequence shown here is derived from an EMBL/GenBank/DDBJ whole genome shotgun (WGS) entry which is preliminary data.</text>
</comment>
<dbReference type="Gene3D" id="1.10.3210.10">
    <property type="entry name" value="Hypothetical protein af1432"/>
    <property type="match status" value="1"/>
</dbReference>
<organism evidence="2 3">
    <name type="scientific">Clostridium novyi A str. 4570</name>
    <dbReference type="NCBI Taxonomy" id="1444290"/>
    <lineage>
        <taxon>Bacteria</taxon>
        <taxon>Bacillati</taxon>
        <taxon>Bacillota</taxon>
        <taxon>Clostridia</taxon>
        <taxon>Eubacteriales</taxon>
        <taxon>Clostridiaceae</taxon>
        <taxon>Clostridium</taxon>
    </lineage>
</organism>
<evidence type="ECO:0000313" key="2">
    <source>
        <dbReference type="EMBL" id="KGN00874.1"/>
    </source>
</evidence>
<dbReference type="EMBL" id="JDRX01000028">
    <property type="protein sequence ID" value="KGN00874.1"/>
    <property type="molecule type" value="Genomic_DNA"/>
</dbReference>
<name>A0AA89CU90_CLONO</name>
<dbReference type="NCBIfam" id="TIGR00277">
    <property type="entry name" value="HDIG"/>
    <property type="match status" value="1"/>
</dbReference>
<proteinExistence type="predicted"/>
<dbReference type="RefSeq" id="WP_039250648.1">
    <property type="nucleotide sequence ID" value="NZ_JDRX01000028.1"/>
</dbReference>
<dbReference type="AlphaFoldDB" id="A0AA89CU90"/>
<dbReference type="InterPro" id="IPR006675">
    <property type="entry name" value="HDIG_dom"/>
</dbReference>
<evidence type="ECO:0000313" key="3">
    <source>
        <dbReference type="Proteomes" id="UP000030016"/>
    </source>
</evidence>
<sequence length="169" mass="20125">MIQRVKQFYMAITCKITDEDKKFIEAYLNKNEQELFYRLSVSEQSHCVRVAKDIKNYIYNKTNDLKYNLTKEELIKVALLHDIGKTNCNLNVFEKSIMVLLNKFTKGKLKKLNNIKKVDVYYNHGIMGENILNKMQYSERFLYLVKNHHNNDIIGDMELDMIKKCDDRN</sequence>
<dbReference type="InterPro" id="IPR006674">
    <property type="entry name" value="HD_domain"/>
</dbReference>
<dbReference type="Pfam" id="PF01966">
    <property type="entry name" value="HD"/>
    <property type="match status" value="1"/>
</dbReference>
<gene>
    <name evidence="2" type="ORF">Z969_09390</name>
</gene>
<reference evidence="2 3" key="1">
    <citation type="submission" date="2014-01" db="EMBL/GenBank/DDBJ databases">
        <title>Plasmidome dynamics in the species complex Clostridium novyi sensu lato converts strains of independent lineages into distinctly different pathogens.</title>
        <authorList>
            <person name="Skarin H."/>
            <person name="Segerman B."/>
        </authorList>
    </citation>
    <scope>NUCLEOTIDE SEQUENCE [LARGE SCALE GENOMIC DNA]</scope>
    <source>
        <strain evidence="2 3">4570</strain>
    </source>
</reference>